<protein>
    <submittedName>
        <fullName evidence="1">Uncharacterized protein</fullName>
    </submittedName>
</protein>
<name>A0A498QLR2_9MYCO</name>
<proteinExistence type="predicted"/>
<gene>
    <name evidence="1" type="ORF">LAUMK13_05763</name>
</gene>
<evidence type="ECO:0000313" key="2">
    <source>
        <dbReference type="Proteomes" id="UP000267289"/>
    </source>
</evidence>
<sequence>MKPGMLQSLEGAGGRVCGWLASLTGLRCCASLIVHMAASLSVMLVGV</sequence>
<keyword evidence="2" id="KW-1185">Reference proteome</keyword>
<dbReference type="EMBL" id="UPHQ01000333">
    <property type="protein sequence ID" value="VBA47050.1"/>
    <property type="molecule type" value="Genomic_DNA"/>
</dbReference>
<dbReference type="AlphaFoldDB" id="A0A498QLR2"/>
<accession>A0A498QLR2</accession>
<evidence type="ECO:0000313" key="1">
    <source>
        <dbReference type="EMBL" id="VBA47050.1"/>
    </source>
</evidence>
<dbReference type="Proteomes" id="UP000267289">
    <property type="component" value="Unassembled WGS sequence"/>
</dbReference>
<organism evidence="1 2">
    <name type="scientific">Mycobacterium innocens</name>
    <dbReference type="NCBI Taxonomy" id="2341083"/>
    <lineage>
        <taxon>Bacteria</taxon>
        <taxon>Bacillati</taxon>
        <taxon>Actinomycetota</taxon>
        <taxon>Actinomycetes</taxon>
        <taxon>Mycobacteriales</taxon>
        <taxon>Mycobacteriaceae</taxon>
        <taxon>Mycobacterium</taxon>
    </lineage>
</organism>
<reference evidence="1 2" key="1">
    <citation type="submission" date="2018-09" db="EMBL/GenBank/DDBJ databases">
        <authorList>
            <person name="Tagini F."/>
        </authorList>
    </citation>
    <scope>NUCLEOTIDE SEQUENCE [LARGE SCALE GENOMIC DNA]</scope>
    <source>
        <strain evidence="1 2">MK13</strain>
    </source>
</reference>